<dbReference type="Proteomes" id="UP001165960">
    <property type="component" value="Unassembled WGS sequence"/>
</dbReference>
<accession>A0ACC2RG58</accession>
<reference evidence="1" key="1">
    <citation type="submission" date="2022-04" db="EMBL/GenBank/DDBJ databases">
        <title>Genome of the entomopathogenic fungus Entomophthora muscae.</title>
        <authorList>
            <person name="Elya C."/>
            <person name="Lovett B.R."/>
            <person name="Lee E."/>
            <person name="Macias A.M."/>
            <person name="Hajek A.E."/>
            <person name="De Bivort B.L."/>
            <person name="Kasson M.T."/>
            <person name="De Fine Licht H.H."/>
            <person name="Stajich J.E."/>
        </authorList>
    </citation>
    <scope>NUCLEOTIDE SEQUENCE</scope>
    <source>
        <strain evidence="1">Berkeley</strain>
    </source>
</reference>
<organism evidence="1 2">
    <name type="scientific">Entomophthora muscae</name>
    <dbReference type="NCBI Taxonomy" id="34485"/>
    <lineage>
        <taxon>Eukaryota</taxon>
        <taxon>Fungi</taxon>
        <taxon>Fungi incertae sedis</taxon>
        <taxon>Zoopagomycota</taxon>
        <taxon>Entomophthoromycotina</taxon>
        <taxon>Entomophthoromycetes</taxon>
        <taxon>Entomophthorales</taxon>
        <taxon>Entomophthoraceae</taxon>
        <taxon>Entomophthora</taxon>
    </lineage>
</organism>
<evidence type="ECO:0000313" key="2">
    <source>
        <dbReference type="Proteomes" id="UP001165960"/>
    </source>
</evidence>
<sequence length="60" mass="6688">MPPSPIQTESTWVDYRTNNKHSAIVVGFLRLPTGQCQINSANRHFPRTAPALQAKSRSPL</sequence>
<comment type="caution">
    <text evidence="1">The sequence shown here is derived from an EMBL/GenBank/DDBJ whole genome shotgun (WGS) entry which is preliminary data.</text>
</comment>
<gene>
    <name evidence="1" type="ORF">DSO57_1028804</name>
</gene>
<protein>
    <submittedName>
        <fullName evidence="1">Uncharacterized protein</fullName>
    </submittedName>
</protein>
<dbReference type="EMBL" id="QTSX02007285">
    <property type="protein sequence ID" value="KAJ9049028.1"/>
    <property type="molecule type" value="Genomic_DNA"/>
</dbReference>
<keyword evidence="2" id="KW-1185">Reference proteome</keyword>
<evidence type="ECO:0000313" key="1">
    <source>
        <dbReference type="EMBL" id="KAJ9049028.1"/>
    </source>
</evidence>
<name>A0ACC2RG58_9FUNG</name>
<proteinExistence type="predicted"/>